<dbReference type="Pfam" id="PF12895">
    <property type="entry name" value="ANAPC3"/>
    <property type="match status" value="1"/>
</dbReference>
<dbReference type="WBParaSite" id="nRc.2.0.1.t29387-RA">
    <property type="protein sequence ID" value="nRc.2.0.1.t29387-RA"/>
    <property type="gene ID" value="nRc.2.0.1.g29387"/>
</dbReference>
<dbReference type="PROSITE" id="PS50005">
    <property type="entry name" value="TPR"/>
    <property type="match status" value="1"/>
</dbReference>
<keyword evidence="2 3" id="KW-0802">TPR repeat</keyword>
<protein>
    <submittedName>
        <fullName evidence="5">Tetratricopeptide repeat protein 37</fullName>
    </submittedName>
</protein>
<dbReference type="SUPFAM" id="SSF48452">
    <property type="entry name" value="TPR-like"/>
    <property type="match status" value="2"/>
</dbReference>
<reference evidence="5" key="1">
    <citation type="submission" date="2022-11" db="UniProtKB">
        <authorList>
            <consortium name="WormBaseParasite"/>
        </authorList>
    </citation>
    <scope>IDENTIFICATION</scope>
</reference>
<dbReference type="GO" id="GO:0055087">
    <property type="term" value="C:Ski complex"/>
    <property type="evidence" value="ECO:0007669"/>
    <property type="project" value="InterPro"/>
</dbReference>
<name>A0A915JUA4_ROMCU</name>
<dbReference type="InterPro" id="IPR011990">
    <property type="entry name" value="TPR-like_helical_dom_sf"/>
</dbReference>
<dbReference type="GO" id="GO:0006401">
    <property type="term" value="P:RNA catabolic process"/>
    <property type="evidence" value="ECO:0007669"/>
    <property type="project" value="InterPro"/>
</dbReference>
<dbReference type="SMART" id="SM00028">
    <property type="entry name" value="TPR"/>
    <property type="match status" value="3"/>
</dbReference>
<feature type="repeat" description="TPR" evidence="3">
    <location>
        <begin position="83"/>
        <end position="116"/>
    </location>
</feature>
<evidence type="ECO:0000256" key="2">
    <source>
        <dbReference type="ARBA" id="ARBA00022803"/>
    </source>
</evidence>
<sequence length="730" mass="84377">MEYARKYNDYNIDIVRSLIILYDKYDTTDKKSTMLNEFLFDKIPDAENADLFEQQADLLVRQNLVGDATSIFQKLIALFEASCNLLSKLAQCYRLTGSFSSALLCLEKCLKIEPNSLIINFQIAEVYFDLELFIESIQKYKEILSKYGENFSPARLALGEALYHMMKFSFEKALYVQSLDYCVEGLETLSKKAEETCIYYKLLGDFCMFLNNFSIEKLAILKNSTLFRYGAISKLGILQLGSKFYAKACQLAPEETNYFHDLALNLLKCYTIEKSNETLQKSRKCIEKAIVLNSKKSEFWSLLGCLARYEENRPENKNFTQNCFVRAVQIDERNTHAWTNLGLFYLETFPNVEIAHECFKKAQISDPKFCNAWIGQAIIAERVKSPQAPDLFRHTTSLSNHPESLIGYAFHALTALLSRQKVECIGFRYCIPSARDAIMKFVELHSDNACALNLCGLLCELNGHNRLATRFYEKSRLILEKENAKNDDFDFTACIDMVKENLFRLYRKLSKFNEASEILLGMKSSKNFPHMDAALIDFLNGNFEKALQNYDYSLYHTKLPDDLFYVTVAKCLCLVKIKDYEKALNFFVEKIGFVDERPHAKIALLLVKPLSKSSNFKLIKDCLSVLMNSMNCSELTKAVLNYLFTMHQDTQTCSWIMHKFPYLLQSRMIILANYERVNTIEYFNDVSHVVYSNEDSKTISNYLKKYATQRFISNFCHSNPDRSLIKPLIM</sequence>
<evidence type="ECO:0000256" key="1">
    <source>
        <dbReference type="ARBA" id="ARBA00022737"/>
    </source>
</evidence>
<dbReference type="InterPro" id="IPR039226">
    <property type="entry name" value="Ski3/TTC37"/>
</dbReference>
<organism evidence="4 5">
    <name type="scientific">Romanomermis culicivorax</name>
    <name type="common">Nematode worm</name>
    <dbReference type="NCBI Taxonomy" id="13658"/>
    <lineage>
        <taxon>Eukaryota</taxon>
        <taxon>Metazoa</taxon>
        <taxon>Ecdysozoa</taxon>
        <taxon>Nematoda</taxon>
        <taxon>Enoplea</taxon>
        <taxon>Dorylaimia</taxon>
        <taxon>Mermithida</taxon>
        <taxon>Mermithoidea</taxon>
        <taxon>Mermithidae</taxon>
        <taxon>Romanomermis</taxon>
    </lineage>
</organism>
<dbReference type="PANTHER" id="PTHR15704">
    <property type="entry name" value="SUPERKILLER 3 PROTEIN-RELATED"/>
    <property type="match status" value="1"/>
</dbReference>
<dbReference type="Proteomes" id="UP000887565">
    <property type="component" value="Unplaced"/>
</dbReference>
<dbReference type="Gene3D" id="1.25.40.10">
    <property type="entry name" value="Tetratricopeptide repeat domain"/>
    <property type="match status" value="3"/>
</dbReference>
<dbReference type="PANTHER" id="PTHR15704:SF7">
    <property type="entry name" value="SUPERKILLER COMPLEX PROTEIN 3"/>
    <property type="match status" value="1"/>
</dbReference>
<keyword evidence="4" id="KW-1185">Reference proteome</keyword>
<evidence type="ECO:0000313" key="4">
    <source>
        <dbReference type="Proteomes" id="UP000887565"/>
    </source>
</evidence>
<dbReference type="InterPro" id="IPR019734">
    <property type="entry name" value="TPR_rpt"/>
</dbReference>
<accession>A0A915JUA4</accession>
<evidence type="ECO:0000313" key="5">
    <source>
        <dbReference type="WBParaSite" id="nRc.2.0.1.t29387-RA"/>
    </source>
</evidence>
<keyword evidence="1" id="KW-0677">Repeat</keyword>
<evidence type="ECO:0000256" key="3">
    <source>
        <dbReference type="PROSITE-ProRule" id="PRU00339"/>
    </source>
</evidence>
<dbReference type="AlphaFoldDB" id="A0A915JUA4"/>
<proteinExistence type="predicted"/>